<sequence>MYVCFVGIYSPNAYRRFVWEFIRDPERIRLFPNFASFCWHDKFFNKKRKEVTICCNESF</sequence>
<accession>A0A9K3N1Z0</accession>
<evidence type="ECO:0000313" key="1">
    <source>
        <dbReference type="EMBL" id="KAF5783563.1"/>
    </source>
</evidence>
<protein>
    <submittedName>
        <fullName evidence="1">Uncharacterized protein</fullName>
    </submittedName>
</protein>
<evidence type="ECO:0000313" key="2">
    <source>
        <dbReference type="Proteomes" id="UP000215914"/>
    </source>
</evidence>
<keyword evidence="2" id="KW-1185">Reference proteome</keyword>
<proteinExistence type="predicted"/>
<reference evidence="1" key="1">
    <citation type="journal article" date="2017" name="Nature">
        <title>The sunflower genome provides insights into oil metabolism, flowering and Asterid evolution.</title>
        <authorList>
            <person name="Badouin H."/>
            <person name="Gouzy J."/>
            <person name="Grassa C.J."/>
            <person name="Murat F."/>
            <person name="Staton S.E."/>
            <person name="Cottret L."/>
            <person name="Lelandais-Briere C."/>
            <person name="Owens G.L."/>
            <person name="Carrere S."/>
            <person name="Mayjonade B."/>
            <person name="Legrand L."/>
            <person name="Gill N."/>
            <person name="Kane N.C."/>
            <person name="Bowers J.E."/>
            <person name="Hubner S."/>
            <person name="Bellec A."/>
            <person name="Berard A."/>
            <person name="Berges H."/>
            <person name="Blanchet N."/>
            <person name="Boniface M.C."/>
            <person name="Brunel D."/>
            <person name="Catrice O."/>
            <person name="Chaidir N."/>
            <person name="Claudel C."/>
            <person name="Donnadieu C."/>
            <person name="Faraut T."/>
            <person name="Fievet G."/>
            <person name="Helmstetter N."/>
            <person name="King M."/>
            <person name="Knapp S.J."/>
            <person name="Lai Z."/>
            <person name="Le Paslier M.C."/>
            <person name="Lippi Y."/>
            <person name="Lorenzon L."/>
            <person name="Mandel J.R."/>
            <person name="Marage G."/>
            <person name="Marchand G."/>
            <person name="Marquand E."/>
            <person name="Bret-Mestries E."/>
            <person name="Morien E."/>
            <person name="Nambeesan S."/>
            <person name="Nguyen T."/>
            <person name="Pegot-Espagnet P."/>
            <person name="Pouilly N."/>
            <person name="Raftis F."/>
            <person name="Sallet E."/>
            <person name="Schiex T."/>
            <person name="Thomas J."/>
            <person name="Vandecasteele C."/>
            <person name="Vares D."/>
            <person name="Vear F."/>
            <person name="Vautrin S."/>
            <person name="Crespi M."/>
            <person name="Mangin B."/>
            <person name="Burke J.M."/>
            <person name="Salse J."/>
            <person name="Munos S."/>
            <person name="Vincourt P."/>
            <person name="Rieseberg L.H."/>
            <person name="Langlade N.B."/>
        </authorList>
    </citation>
    <scope>NUCLEOTIDE SEQUENCE</scope>
    <source>
        <tissue evidence="1">Leaves</tissue>
    </source>
</reference>
<dbReference type="AlphaFoldDB" id="A0A9K3N1Z0"/>
<comment type="caution">
    <text evidence="1">The sequence shown here is derived from an EMBL/GenBank/DDBJ whole genome shotgun (WGS) entry which is preliminary data.</text>
</comment>
<name>A0A9K3N1Z0_HELAN</name>
<reference evidence="1" key="2">
    <citation type="submission" date="2020-06" db="EMBL/GenBank/DDBJ databases">
        <title>Helianthus annuus Genome sequencing and assembly Release 2.</title>
        <authorList>
            <person name="Gouzy J."/>
            <person name="Langlade N."/>
            <person name="Munos S."/>
        </authorList>
    </citation>
    <scope>NUCLEOTIDE SEQUENCE</scope>
    <source>
        <tissue evidence="1">Leaves</tissue>
    </source>
</reference>
<organism evidence="1 2">
    <name type="scientific">Helianthus annuus</name>
    <name type="common">Common sunflower</name>
    <dbReference type="NCBI Taxonomy" id="4232"/>
    <lineage>
        <taxon>Eukaryota</taxon>
        <taxon>Viridiplantae</taxon>
        <taxon>Streptophyta</taxon>
        <taxon>Embryophyta</taxon>
        <taxon>Tracheophyta</taxon>
        <taxon>Spermatophyta</taxon>
        <taxon>Magnoliopsida</taxon>
        <taxon>eudicotyledons</taxon>
        <taxon>Gunneridae</taxon>
        <taxon>Pentapetalae</taxon>
        <taxon>asterids</taxon>
        <taxon>campanulids</taxon>
        <taxon>Asterales</taxon>
        <taxon>Asteraceae</taxon>
        <taxon>Asteroideae</taxon>
        <taxon>Heliantheae alliance</taxon>
        <taxon>Heliantheae</taxon>
        <taxon>Helianthus</taxon>
    </lineage>
</organism>
<dbReference type="Proteomes" id="UP000215914">
    <property type="component" value="Unassembled WGS sequence"/>
</dbReference>
<gene>
    <name evidence="1" type="ORF">HanXRQr2_Chr11g0509361</name>
</gene>
<dbReference type="Gramene" id="mRNA:HanXRQr2_Chr11g0509361">
    <property type="protein sequence ID" value="CDS:HanXRQr2_Chr11g0509361.1"/>
    <property type="gene ID" value="HanXRQr2_Chr11g0509361"/>
</dbReference>
<dbReference type="EMBL" id="MNCJ02000326">
    <property type="protein sequence ID" value="KAF5783563.1"/>
    <property type="molecule type" value="Genomic_DNA"/>
</dbReference>